<gene>
    <name evidence="1" type="ORF">DNHGIG_28400</name>
</gene>
<name>A0AAV4LHR8_9BACL</name>
<evidence type="ECO:0000313" key="2">
    <source>
        <dbReference type="Proteomes" id="UP001057291"/>
    </source>
</evidence>
<organism evidence="1 2">
    <name type="scientific">Collibacillus ludicampi</name>
    <dbReference type="NCBI Taxonomy" id="2771369"/>
    <lineage>
        <taxon>Bacteria</taxon>
        <taxon>Bacillati</taxon>
        <taxon>Bacillota</taxon>
        <taxon>Bacilli</taxon>
        <taxon>Bacillales</taxon>
        <taxon>Alicyclobacillaceae</taxon>
        <taxon>Collibacillus</taxon>
    </lineage>
</organism>
<sequence length="61" mass="6414">MDMTAVITGIAGAVVGFSGAIERIEAKVIPLLHSAKELFELIPPRNAGVLQCVVVVFGNYS</sequence>
<dbReference type="EMBL" id="BOQE01000001">
    <property type="protein sequence ID" value="GIM47291.1"/>
    <property type="molecule type" value="Genomic_DNA"/>
</dbReference>
<proteinExistence type="predicted"/>
<evidence type="ECO:0000313" key="1">
    <source>
        <dbReference type="EMBL" id="GIM47291.1"/>
    </source>
</evidence>
<protein>
    <submittedName>
        <fullName evidence="1">Uncharacterized protein</fullName>
    </submittedName>
</protein>
<accession>A0AAV4LHR8</accession>
<reference evidence="1" key="1">
    <citation type="journal article" date="2023" name="Int. J. Syst. Evol. Microbiol.">
        <title>Collibacillus ludicampi gen. nov., sp. nov., a new soil bacterium of the family Alicyclobacillaceae.</title>
        <authorList>
            <person name="Jojima T."/>
            <person name="Ioku Y."/>
            <person name="Fukuta Y."/>
            <person name="Shirasaka N."/>
            <person name="Matsumura Y."/>
            <person name="Mori M."/>
        </authorList>
    </citation>
    <scope>NUCLEOTIDE SEQUENCE</scope>
    <source>
        <strain evidence="1">TP075</strain>
    </source>
</reference>
<dbReference type="AlphaFoldDB" id="A0AAV4LHR8"/>
<comment type="caution">
    <text evidence="1">The sequence shown here is derived from an EMBL/GenBank/DDBJ whole genome shotgun (WGS) entry which is preliminary data.</text>
</comment>
<keyword evidence="2" id="KW-1185">Reference proteome</keyword>
<dbReference type="Proteomes" id="UP001057291">
    <property type="component" value="Unassembled WGS sequence"/>
</dbReference>